<reference evidence="1 2" key="1">
    <citation type="submission" date="2022-08" db="EMBL/GenBank/DDBJ databases">
        <title>Polyphasic taxonomy analysis of Qipengyuania sp.RS5-5.</title>
        <authorList>
            <person name="Xamxidin M."/>
            <person name="Wu M."/>
        </authorList>
    </citation>
    <scope>NUCLEOTIDE SEQUENCE [LARGE SCALE GENOMIC DNA]</scope>
    <source>
        <strain evidence="1 2">RS5-5</strain>
    </source>
</reference>
<dbReference type="Proteomes" id="UP001206067">
    <property type="component" value="Unassembled WGS sequence"/>
</dbReference>
<organism evidence="1 2">
    <name type="scientific">Parerythrobacter lacustris</name>
    <dbReference type="NCBI Taxonomy" id="2969984"/>
    <lineage>
        <taxon>Bacteria</taxon>
        <taxon>Pseudomonadati</taxon>
        <taxon>Pseudomonadota</taxon>
        <taxon>Alphaproteobacteria</taxon>
        <taxon>Sphingomonadales</taxon>
        <taxon>Erythrobacteraceae</taxon>
        <taxon>Parerythrobacter</taxon>
    </lineage>
</organism>
<sequence>MTKLDLDSDQWGRLTHAYGAASDVPGLLRMLAQSTGPRESSDTETWFSLWSALCHQGDTYTASFAALPHLVDLACAFEGPIDFGFFQLPAAIEISRASGRGPSIPDDLAPAYHASVARLSEAVVRHLADDWDEDTLLSVLSALAAAKGNARISEAIMNLDDDLITRLIDLDF</sequence>
<keyword evidence="2" id="KW-1185">Reference proteome</keyword>
<accession>A0ABT1XRA3</accession>
<dbReference type="EMBL" id="JANKHH010000005">
    <property type="protein sequence ID" value="MCR2834189.1"/>
    <property type="molecule type" value="Genomic_DNA"/>
</dbReference>
<dbReference type="RefSeq" id="WP_257595993.1">
    <property type="nucleotide sequence ID" value="NZ_JANKHH010000005.1"/>
</dbReference>
<comment type="caution">
    <text evidence="1">The sequence shown here is derived from an EMBL/GenBank/DDBJ whole genome shotgun (WGS) entry which is preliminary data.</text>
</comment>
<gene>
    <name evidence="1" type="ORF">NSO95_09560</name>
</gene>
<protein>
    <submittedName>
        <fullName evidence="1">Uncharacterized protein</fullName>
    </submittedName>
</protein>
<proteinExistence type="predicted"/>
<evidence type="ECO:0000313" key="2">
    <source>
        <dbReference type="Proteomes" id="UP001206067"/>
    </source>
</evidence>
<name>A0ABT1XRA3_9SPHN</name>
<evidence type="ECO:0000313" key="1">
    <source>
        <dbReference type="EMBL" id="MCR2834189.1"/>
    </source>
</evidence>